<dbReference type="NCBIfam" id="TIGR03625">
    <property type="entry name" value="L3_bact"/>
    <property type="match status" value="1"/>
</dbReference>
<comment type="similarity">
    <text evidence="1 7">Belongs to the universal ribosomal protein uL3 family.</text>
</comment>
<dbReference type="FunFam" id="2.40.30.10:FF:000004">
    <property type="entry name" value="50S ribosomal protein L3"/>
    <property type="match status" value="1"/>
</dbReference>
<dbReference type="Gene3D" id="2.40.30.10">
    <property type="entry name" value="Translation factors"/>
    <property type="match status" value="1"/>
</dbReference>
<evidence type="ECO:0000256" key="2">
    <source>
        <dbReference type="ARBA" id="ARBA00022730"/>
    </source>
</evidence>
<dbReference type="HAMAP" id="MF_01325_B">
    <property type="entry name" value="Ribosomal_uL3_B"/>
    <property type="match status" value="1"/>
</dbReference>
<keyword evidence="4 7" id="KW-0689">Ribosomal protein</keyword>
<evidence type="ECO:0000256" key="4">
    <source>
        <dbReference type="ARBA" id="ARBA00022980"/>
    </source>
</evidence>
<dbReference type="PANTHER" id="PTHR11229:SF16">
    <property type="entry name" value="LARGE RIBOSOMAL SUBUNIT PROTEIN UL3C"/>
    <property type="match status" value="1"/>
</dbReference>
<dbReference type="EMBL" id="MGFG01000010">
    <property type="protein sequence ID" value="OGM01299.1"/>
    <property type="molecule type" value="Genomic_DNA"/>
</dbReference>
<name>A0A1F7WFY3_9BACT</name>
<comment type="function">
    <text evidence="7">One of the primary rRNA binding proteins, it binds directly near the 3'-end of the 23S rRNA, where it nucleates assembly of the 50S subunit.</text>
</comment>
<dbReference type="FunFam" id="3.30.160.810:FF:000001">
    <property type="entry name" value="50S ribosomal protein L3"/>
    <property type="match status" value="1"/>
</dbReference>
<dbReference type="Pfam" id="PF00297">
    <property type="entry name" value="Ribosomal_L3"/>
    <property type="match status" value="1"/>
</dbReference>
<proteinExistence type="inferred from homology"/>
<keyword evidence="5 7" id="KW-0687">Ribonucleoprotein</keyword>
<keyword evidence="2 7" id="KW-0699">rRNA-binding</keyword>
<evidence type="ECO:0000256" key="1">
    <source>
        <dbReference type="ARBA" id="ARBA00006540"/>
    </source>
</evidence>
<keyword evidence="3 7" id="KW-0694">RNA-binding</keyword>
<dbReference type="AlphaFoldDB" id="A0A1F7WFY3"/>
<dbReference type="GO" id="GO:0003735">
    <property type="term" value="F:structural constituent of ribosome"/>
    <property type="evidence" value="ECO:0007669"/>
    <property type="project" value="UniProtKB-UniRule"/>
</dbReference>
<dbReference type="InterPro" id="IPR009000">
    <property type="entry name" value="Transl_B-barrel_sf"/>
</dbReference>
<dbReference type="Gene3D" id="3.30.160.810">
    <property type="match status" value="1"/>
</dbReference>
<evidence type="ECO:0000256" key="5">
    <source>
        <dbReference type="ARBA" id="ARBA00023274"/>
    </source>
</evidence>
<comment type="caution">
    <text evidence="8">The sequence shown here is derived from an EMBL/GenBank/DDBJ whole genome shotgun (WGS) entry which is preliminary data.</text>
</comment>
<dbReference type="STRING" id="1802424.A2480_02050"/>
<comment type="subunit">
    <text evidence="7">Part of the 50S ribosomal subunit. Forms a cluster with proteins L14 and L19.</text>
</comment>
<dbReference type="GO" id="GO:0019843">
    <property type="term" value="F:rRNA binding"/>
    <property type="evidence" value="ECO:0007669"/>
    <property type="project" value="UniProtKB-UniRule"/>
</dbReference>
<evidence type="ECO:0000256" key="7">
    <source>
        <dbReference type="HAMAP-Rule" id="MF_01325"/>
    </source>
</evidence>
<gene>
    <name evidence="7" type="primary">rplC</name>
    <name evidence="8" type="ORF">A2480_02050</name>
</gene>
<protein>
    <recommendedName>
        <fullName evidence="6 7">Large ribosomal subunit protein uL3</fullName>
    </recommendedName>
</protein>
<dbReference type="InterPro" id="IPR000597">
    <property type="entry name" value="Ribosomal_uL3"/>
</dbReference>
<reference evidence="8 9" key="1">
    <citation type="journal article" date="2016" name="Nat. Commun.">
        <title>Thousands of microbial genomes shed light on interconnected biogeochemical processes in an aquifer system.</title>
        <authorList>
            <person name="Anantharaman K."/>
            <person name="Brown C.T."/>
            <person name="Hug L.A."/>
            <person name="Sharon I."/>
            <person name="Castelle C.J."/>
            <person name="Probst A.J."/>
            <person name="Thomas B.C."/>
            <person name="Singh A."/>
            <person name="Wilkins M.J."/>
            <person name="Karaoz U."/>
            <person name="Brodie E.L."/>
            <person name="Williams K.H."/>
            <person name="Hubbard S.S."/>
            <person name="Banfield J.F."/>
        </authorList>
    </citation>
    <scope>NUCLEOTIDE SEQUENCE [LARGE SCALE GENOMIC DNA]</scope>
</reference>
<evidence type="ECO:0000256" key="3">
    <source>
        <dbReference type="ARBA" id="ARBA00022884"/>
    </source>
</evidence>
<dbReference type="SUPFAM" id="SSF50447">
    <property type="entry name" value="Translation proteins"/>
    <property type="match status" value="1"/>
</dbReference>
<dbReference type="Proteomes" id="UP000176988">
    <property type="component" value="Unassembled WGS sequence"/>
</dbReference>
<dbReference type="GO" id="GO:0006412">
    <property type="term" value="P:translation"/>
    <property type="evidence" value="ECO:0007669"/>
    <property type="project" value="UniProtKB-UniRule"/>
</dbReference>
<evidence type="ECO:0000313" key="9">
    <source>
        <dbReference type="Proteomes" id="UP000176988"/>
    </source>
</evidence>
<evidence type="ECO:0000256" key="6">
    <source>
        <dbReference type="ARBA" id="ARBA00035243"/>
    </source>
</evidence>
<organism evidence="8 9">
    <name type="scientific">Candidatus Uhrbacteria bacterium RIFOXYC2_FULL_47_19</name>
    <dbReference type="NCBI Taxonomy" id="1802424"/>
    <lineage>
        <taxon>Bacteria</taxon>
        <taxon>Candidatus Uhriibacteriota</taxon>
    </lineage>
</organism>
<dbReference type="PANTHER" id="PTHR11229">
    <property type="entry name" value="50S RIBOSOMAL PROTEIN L3"/>
    <property type="match status" value="1"/>
</dbReference>
<dbReference type="InterPro" id="IPR019927">
    <property type="entry name" value="Ribosomal_uL3_bac/org-type"/>
</dbReference>
<accession>A0A1F7WFY3</accession>
<evidence type="ECO:0000313" key="8">
    <source>
        <dbReference type="EMBL" id="OGM01299.1"/>
    </source>
</evidence>
<dbReference type="GO" id="GO:0022625">
    <property type="term" value="C:cytosolic large ribosomal subunit"/>
    <property type="evidence" value="ECO:0007669"/>
    <property type="project" value="TreeGrafter"/>
</dbReference>
<sequence>MKFIIAKKLEMTQRFRADGTVVPVTLLQVTPCVVTQIKTSDSDGYEAVQLGCGEIRQKLVAKPQQGHMKISGKLSRELSEFRVESAADFKIGDTVEVAQFNPGEFVHVTATSKGCGFQGVVKRHGFKGGPASHGHKDNLRMPGSIGSGGIERVFKGMRMAGRMGTDRVTVKNLEIIDVDTKNGVLAIKGAVPGARGASVLVSGGFDKRQSWN</sequence>